<evidence type="ECO:0000313" key="3">
    <source>
        <dbReference type="EnsemblMetazoa" id="HelroP170404"/>
    </source>
</evidence>
<dbReference type="GeneID" id="20203206"/>
<dbReference type="EMBL" id="KB096222">
    <property type="protein sequence ID" value="ESO07105.1"/>
    <property type="molecule type" value="Genomic_DNA"/>
</dbReference>
<accession>T1F307</accession>
<dbReference type="CTD" id="20203206"/>
<dbReference type="RefSeq" id="XP_009014483.1">
    <property type="nucleotide sequence ID" value="XM_009016235.1"/>
</dbReference>
<keyword evidence="4" id="KW-1185">Reference proteome</keyword>
<evidence type="ECO:0000313" key="2">
    <source>
        <dbReference type="EMBL" id="ESO07105.1"/>
    </source>
</evidence>
<keyword evidence="1" id="KW-0812">Transmembrane</keyword>
<keyword evidence="1" id="KW-1133">Transmembrane helix</keyword>
<dbReference type="EMBL" id="AMQM01003545">
    <property type="status" value="NOT_ANNOTATED_CDS"/>
    <property type="molecule type" value="Genomic_DNA"/>
</dbReference>
<sequence length="102" mass="11860">MSEGRYIYSNYMIVTFDLGDKKSPSNFPPEISDSLFYKGKLRSCLVKFYFLKAIIKSSVRCTVFAIFTFLHMFMIVTLKKPLQRKTGVYHLTIPKIESQCGR</sequence>
<name>T1F307_HELRO</name>
<feature type="transmembrane region" description="Helical" evidence="1">
    <location>
        <begin position="57"/>
        <end position="78"/>
    </location>
</feature>
<reference evidence="2 4" key="2">
    <citation type="journal article" date="2013" name="Nature">
        <title>Insights into bilaterian evolution from three spiralian genomes.</title>
        <authorList>
            <person name="Simakov O."/>
            <person name="Marletaz F."/>
            <person name="Cho S.J."/>
            <person name="Edsinger-Gonzales E."/>
            <person name="Havlak P."/>
            <person name="Hellsten U."/>
            <person name="Kuo D.H."/>
            <person name="Larsson T."/>
            <person name="Lv J."/>
            <person name="Arendt D."/>
            <person name="Savage R."/>
            <person name="Osoegawa K."/>
            <person name="de Jong P."/>
            <person name="Grimwood J."/>
            <person name="Chapman J.A."/>
            <person name="Shapiro H."/>
            <person name="Aerts A."/>
            <person name="Otillar R.P."/>
            <person name="Terry A.Y."/>
            <person name="Boore J.L."/>
            <person name="Grigoriev I.V."/>
            <person name="Lindberg D.R."/>
            <person name="Seaver E.C."/>
            <person name="Weisblat D.A."/>
            <person name="Putnam N.H."/>
            <person name="Rokhsar D.S."/>
        </authorList>
    </citation>
    <scope>NUCLEOTIDE SEQUENCE</scope>
</reference>
<dbReference type="AlphaFoldDB" id="T1F307"/>
<gene>
    <name evidence="3" type="primary">20203206</name>
    <name evidence="2" type="ORF">HELRODRAFT_170404</name>
</gene>
<organism evidence="3 4">
    <name type="scientific">Helobdella robusta</name>
    <name type="common">Californian leech</name>
    <dbReference type="NCBI Taxonomy" id="6412"/>
    <lineage>
        <taxon>Eukaryota</taxon>
        <taxon>Metazoa</taxon>
        <taxon>Spiralia</taxon>
        <taxon>Lophotrochozoa</taxon>
        <taxon>Annelida</taxon>
        <taxon>Clitellata</taxon>
        <taxon>Hirudinea</taxon>
        <taxon>Rhynchobdellida</taxon>
        <taxon>Glossiphoniidae</taxon>
        <taxon>Helobdella</taxon>
    </lineage>
</organism>
<dbReference type="InParanoid" id="T1F307"/>
<dbReference type="EnsemblMetazoa" id="HelroT170404">
    <property type="protein sequence ID" value="HelroP170404"/>
    <property type="gene ID" value="HelroG170404"/>
</dbReference>
<dbReference type="Proteomes" id="UP000015101">
    <property type="component" value="Unassembled WGS sequence"/>
</dbReference>
<dbReference type="KEGG" id="hro:HELRODRAFT_170404"/>
<reference evidence="4" key="1">
    <citation type="submission" date="2012-12" db="EMBL/GenBank/DDBJ databases">
        <authorList>
            <person name="Hellsten U."/>
            <person name="Grimwood J."/>
            <person name="Chapman J.A."/>
            <person name="Shapiro H."/>
            <person name="Aerts A."/>
            <person name="Otillar R.P."/>
            <person name="Terry A.Y."/>
            <person name="Boore J.L."/>
            <person name="Simakov O."/>
            <person name="Marletaz F."/>
            <person name="Cho S.-J."/>
            <person name="Edsinger-Gonzales E."/>
            <person name="Havlak P."/>
            <person name="Kuo D.-H."/>
            <person name="Larsson T."/>
            <person name="Lv J."/>
            <person name="Arendt D."/>
            <person name="Savage R."/>
            <person name="Osoegawa K."/>
            <person name="de Jong P."/>
            <person name="Lindberg D.R."/>
            <person name="Seaver E.C."/>
            <person name="Weisblat D.A."/>
            <person name="Putnam N.H."/>
            <person name="Grigoriev I.V."/>
            <person name="Rokhsar D.S."/>
        </authorList>
    </citation>
    <scope>NUCLEOTIDE SEQUENCE</scope>
</reference>
<keyword evidence="1" id="KW-0472">Membrane</keyword>
<evidence type="ECO:0000313" key="4">
    <source>
        <dbReference type="Proteomes" id="UP000015101"/>
    </source>
</evidence>
<dbReference type="HOGENOM" id="CLU_2280398_0_0_1"/>
<protein>
    <submittedName>
        <fullName evidence="2 3">Uncharacterized protein</fullName>
    </submittedName>
</protein>
<evidence type="ECO:0000256" key="1">
    <source>
        <dbReference type="SAM" id="Phobius"/>
    </source>
</evidence>
<proteinExistence type="predicted"/>
<reference evidence="3" key="3">
    <citation type="submission" date="2015-06" db="UniProtKB">
        <authorList>
            <consortium name="EnsemblMetazoa"/>
        </authorList>
    </citation>
    <scope>IDENTIFICATION</scope>
</reference>